<accession>A7T6K2</accession>
<evidence type="ECO:0000256" key="1">
    <source>
        <dbReference type="SAM" id="MobiDB-lite"/>
    </source>
</evidence>
<dbReference type="AlphaFoldDB" id="A7T6K2"/>
<keyword evidence="4" id="KW-1185">Reference proteome</keyword>
<dbReference type="Pfam" id="PF25298">
    <property type="entry name" value="Baculo_FP_2nd"/>
    <property type="match status" value="1"/>
</dbReference>
<evidence type="ECO:0000313" key="4">
    <source>
        <dbReference type="Proteomes" id="UP000001593"/>
    </source>
</evidence>
<feature type="compositionally biased region" description="Acidic residues" evidence="1">
    <location>
        <begin position="496"/>
        <end position="505"/>
    </location>
</feature>
<feature type="compositionally biased region" description="Acidic residues" evidence="1">
    <location>
        <begin position="551"/>
        <end position="563"/>
    </location>
</feature>
<dbReference type="GO" id="GO:0032197">
    <property type="term" value="P:retrotransposition"/>
    <property type="evidence" value="ECO:0000318"/>
    <property type="project" value="GO_Central"/>
</dbReference>
<gene>
    <name evidence="3" type="ORF">NEMVEDRAFT_v1g223042</name>
</gene>
<feature type="domain" description="FP protein C-terminal" evidence="2">
    <location>
        <begin position="182"/>
        <end position="229"/>
    </location>
</feature>
<reference evidence="3 4" key="1">
    <citation type="journal article" date="2007" name="Science">
        <title>Sea anemone genome reveals ancestral eumetazoan gene repertoire and genomic organization.</title>
        <authorList>
            <person name="Putnam N.H."/>
            <person name="Srivastava M."/>
            <person name="Hellsten U."/>
            <person name="Dirks B."/>
            <person name="Chapman J."/>
            <person name="Salamov A."/>
            <person name="Terry A."/>
            <person name="Shapiro H."/>
            <person name="Lindquist E."/>
            <person name="Kapitonov V.V."/>
            <person name="Jurka J."/>
            <person name="Genikhovich G."/>
            <person name="Grigoriev I.V."/>
            <person name="Lucas S.M."/>
            <person name="Steele R.E."/>
            <person name="Finnerty J.R."/>
            <person name="Technau U."/>
            <person name="Martindale M.Q."/>
            <person name="Rokhsar D.S."/>
        </authorList>
    </citation>
    <scope>NUCLEOTIDE SEQUENCE [LARGE SCALE GENOMIC DNA]</scope>
    <source>
        <strain evidence="4">CH2 X CH6</strain>
    </source>
</reference>
<dbReference type="FunFam" id="3.30.70.1820:FF:000005">
    <property type="entry name" value="Predicted protein"/>
    <property type="match status" value="1"/>
</dbReference>
<dbReference type="GO" id="GO:1990904">
    <property type="term" value="C:ribonucleoprotein complex"/>
    <property type="evidence" value="ECO:0000318"/>
    <property type="project" value="GO_Central"/>
</dbReference>
<evidence type="ECO:0000313" key="3">
    <source>
        <dbReference type="EMBL" id="EDO28406.1"/>
    </source>
</evidence>
<proteinExistence type="predicted"/>
<feature type="compositionally biased region" description="Basic and acidic residues" evidence="1">
    <location>
        <begin position="506"/>
        <end position="550"/>
    </location>
</feature>
<dbReference type="Gene3D" id="3.30.70.1820">
    <property type="entry name" value="L1 transposable element, RRM domain"/>
    <property type="match status" value="1"/>
</dbReference>
<dbReference type="GO" id="GO:0003727">
    <property type="term" value="F:single-stranded RNA binding"/>
    <property type="evidence" value="ECO:0000318"/>
    <property type="project" value="GO_Central"/>
</dbReference>
<dbReference type="InParanoid" id="A7T6K2"/>
<feature type="compositionally biased region" description="Basic and acidic residues" evidence="1">
    <location>
        <begin position="460"/>
        <end position="483"/>
    </location>
</feature>
<dbReference type="HOGENOM" id="CLU_484228_0_0_1"/>
<dbReference type="eggNOG" id="ENOG502SA07">
    <property type="taxonomic scope" value="Eukaryota"/>
</dbReference>
<dbReference type="PANTHER" id="PTHR11505">
    <property type="entry name" value="L1 TRANSPOSABLE ELEMENT-RELATED"/>
    <property type="match status" value="1"/>
</dbReference>
<dbReference type="Proteomes" id="UP000001593">
    <property type="component" value="Unassembled WGS sequence"/>
</dbReference>
<dbReference type="InterPro" id="IPR004244">
    <property type="entry name" value="Transposase_22"/>
</dbReference>
<sequence>MALTREVLEELLDKKLAPLQASLDFLNEKYDIILKKVSDQEVKVKELSKENSRLLSEVGLLRSTLSNQGKWLNDLEQYGRRECLEIRGIPEVKGEDTSQIACQVANLIGVKLSRQDISTSHRIKPKNSTAKFPPSIIVKFTSRDKRDETYKARGRLRELSTHNVPGLDRFKSNSIYLSESLTQRNKALFKSALEDRKQMKYDFIWTANGNIYLRKNERSPSIHVTDESVLINLRSSSFVHEVEGATAMTDTNISSKSDSAASFTYISKPTKFSVGGTPTNKQAHFTPSKIVSSNKVLTNVNEIANEFNYFFANVGRNISNNIPKVRAHTSSFGELIGGHDTQGSACDSFFDERIGGHDTQVRACSSSFDELIGGHDTQVRACSIGFDELIGGHDTQVRACSIGFDELIGGHDTQVRACSIGFDELIGGHDTQSCEYFDDKKEMPTANGIPRRSPIQKSPIDQREQKAEDKADSSKEADVKMNEPADVAIVRGQSEGAEDENENNDAENKASKRESRSVEKDNEGDADAKDEDAKLEGKSREDEISEHYQDTGEDGNDQEDSDY</sequence>
<protein>
    <recommendedName>
        <fullName evidence="2">FP protein C-terminal domain-containing protein</fullName>
    </recommendedName>
</protein>
<organism evidence="3 4">
    <name type="scientific">Nematostella vectensis</name>
    <name type="common">Starlet sea anemone</name>
    <dbReference type="NCBI Taxonomy" id="45351"/>
    <lineage>
        <taxon>Eukaryota</taxon>
        <taxon>Metazoa</taxon>
        <taxon>Cnidaria</taxon>
        <taxon>Anthozoa</taxon>
        <taxon>Hexacorallia</taxon>
        <taxon>Actiniaria</taxon>
        <taxon>Edwardsiidae</taxon>
        <taxon>Nematostella</taxon>
    </lineage>
</organism>
<dbReference type="STRING" id="45351.A7T6K2"/>
<name>A7T6K2_NEMVE</name>
<feature type="region of interest" description="Disordered" evidence="1">
    <location>
        <begin position="441"/>
        <end position="563"/>
    </location>
</feature>
<dbReference type="EMBL" id="DS471605">
    <property type="protein sequence ID" value="EDO28406.1"/>
    <property type="molecule type" value="Genomic_DNA"/>
</dbReference>
<evidence type="ECO:0000259" key="2">
    <source>
        <dbReference type="Pfam" id="PF25298"/>
    </source>
</evidence>
<dbReference type="InterPro" id="IPR057251">
    <property type="entry name" value="FP_C"/>
</dbReference>